<dbReference type="PROSITE" id="PS00593">
    <property type="entry name" value="HEME_OXYGENASE"/>
    <property type="match status" value="1"/>
</dbReference>
<dbReference type="GO" id="GO:0042167">
    <property type="term" value="P:heme catabolic process"/>
    <property type="evidence" value="ECO:0007669"/>
    <property type="project" value="TreeGrafter"/>
</dbReference>
<evidence type="ECO:0000256" key="7">
    <source>
        <dbReference type="ARBA" id="ARBA00048328"/>
    </source>
</evidence>
<evidence type="ECO:0000256" key="2">
    <source>
        <dbReference type="ARBA" id="ARBA00012360"/>
    </source>
</evidence>
<evidence type="ECO:0000256" key="4">
    <source>
        <dbReference type="ARBA" id="ARBA00022723"/>
    </source>
</evidence>
<sequence>MPEGSGNTMPPMMPPHPGLDMISDNYDDLKKKCPAFASGCPYAKTEEFNTLAASVGDISKCPAFQEGCPFSDKSKEELAVLIESVPKEHPLINPHELPSCHEGELLVQALNAFLSQIRQESDIILDGHAHKQADAIEFLEDPQLAGAMREGTKAVHKAAENSVFTKRFLRGQINRDEYGRYINSLYFVYKYVCSMEALLEKHKEHPTVKLIYFPTEVNRKQSLLQDLEYYYGKDQVPDLIALDKMTPAVREYVDAMESACAKNPALLIAHSYSRYLGDLSGGQILAKRLKTHIFHLSEKDAEWDTTEGLNFYHFEAIGNVPEFKEMYRERLNAARVDAATRDLVVTEAVKSFQLNIALFDEVEELSQKKLLAPTLLRGEIKFPDPAELPKSHEKRSKKSWTIATSVAVAVAAVAVGALIYKRVQKA</sequence>
<keyword evidence="6" id="KW-0408">Iron</keyword>
<keyword evidence="9" id="KW-0812">Transmembrane</keyword>
<evidence type="ECO:0000256" key="8">
    <source>
        <dbReference type="SAM" id="MobiDB-lite"/>
    </source>
</evidence>
<dbReference type="InterPro" id="IPR016053">
    <property type="entry name" value="Haem_Oase-like"/>
</dbReference>
<proteinExistence type="inferred from homology"/>
<dbReference type="InterPro" id="IPR016084">
    <property type="entry name" value="Haem_Oase-like_multi-hlx"/>
</dbReference>
<dbReference type="AlphaFoldDB" id="A0A8H7Q9S5"/>
<dbReference type="GO" id="GO:0046872">
    <property type="term" value="F:metal ion binding"/>
    <property type="evidence" value="ECO:0007669"/>
    <property type="project" value="UniProtKB-KW"/>
</dbReference>
<dbReference type="Proteomes" id="UP000612746">
    <property type="component" value="Unassembled WGS sequence"/>
</dbReference>
<feature type="region of interest" description="Disordered" evidence="8">
    <location>
        <begin position="1"/>
        <end position="20"/>
    </location>
</feature>
<comment type="similarity">
    <text evidence="1">Belongs to the heme oxygenase family.</text>
</comment>
<dbReference type="GO" id="GO:0004392">
    <property type="term" value="F:heme oxygenase (decyclizing) activity"/>
    <property type="evidence" value="ECO:0007669"/>
    <property type="project" value="UniProtKB-EC"/>
</dbReference>
<dbReference type="EMBL" id="JAEPRA010000002">
    <property type="protein sequence ID" value="KAG2187849.1"/>
    <property type="molecule type" value="Genomic_DNA"/>
</dbReference>
<dbReference type="OrthoDB" id="652091at2759"/>
<evidence type="ECO:0000313" key="10">
    <source>
        <dbReference type="EMBL" id="KAG2187849.1"/>
    </source>
</evidence>
<keyword evidence="4" id="KW-0479">Metal-binding</keyword>
<dbReference type="GO" id="GO:0006979">
    <property type="term" value="P:response to oxidative stress"/>
    <property type="evidence" value="ECO:0007669"/>
    <property type="project" value="TreeGrafter"/>
</dbReference>
<evidence type="ECO:0000256" key="3">
    <source>
        <dbReference type="ARBA" id="ARBA00022617"/>
    </source>
</evidence>
<dbReference type="Gene3D" id="1.20.910.10">
    <property type="entry name" value="Heme oxygenase-like"/>
    <property type="match status" value="1"/>
</dbReference>
<keyword evidence="9" id="KW-0472">Membrane</keyword>
<dbReference type="CDD" id="cd19165">
    <property type="entry name" value="HemeO"/>
    <property type="match status" value="1"/>
</dbReference>
<keyword evidence="3" id="KW-0349">Heme</keyword>
<feature type="transmembrane region" description="Helical" evidence="9">
    <location>
        <begin position="400"/>
        <end position="420"/>
    </location>
</feature>
<evidence type="ECO:0000256" key="5">
    <source>
        <dbReference type="ARBA" id="ARBA00023002"/>
    </source>
</evidence>
<dbReference type="EC" id="1.14.14.18" evidence="2"/>
<evidence type="ECO:0000256" key="9">
    <source>
        <dbReference type="SAM" id="Phobius"/>
    </source>
</evidence>
<evidence type="ECO:0000313" key="11">
    <source>
        <dbReference type="Proteomes" id="UP000612746"/>
    </source>
</evidence>
<comment type="caution">
    <text evidence="10">The sequence shown here is derived from an EMBL/GenBank/DDBJ whole genome shotgun (WGS) entry which is preliminary data.</text>
</comment>
<reference evidence="10" key="1">
    <citation type="submission" date="2020-12" db="EMBL/GenBank/DDBJ databases">
        <title>Metabolic potential, ecology and presence of endohyphal bacteria is reflected in genomic diversity of Mucoromycotina.</title>
        <authorList>
            <person name="Muszewska A."/>
            <person name="Okrasinska A."/>
            <person name="Steczkiewicz K."/>
            <person name="Drgas O."/>
            <person name="Orlowska M."/>
            <person name="Perlinska-Lenart U."/>
            <person name="Aleksandrzak-Piekarczyk T."/>
            <person name="Szatraj K."/>
            <person name="Zielenkiewicz U."/>
            <person name="Pilsyk S."/>
            <person name="Malc E."/>
            <person name="Mieczkowski P."/>
            <person name="Kruszewska J.S."/>
            <person name="Biernat P."/>
            <person name="Pawlowska J."/>
        </authorList>
    </citation>
    <scope>NUCLEOTIDE SEQUENCE</scope>
    <source>
        <strain evidence="10">WA0000051536</strain>
    </source>
</reference>
<dbReference type="InterPro" id="IPR002051">
    <property type="entry name" value="Haem_Oase"/>
</dbReference>
<dbReference type="SUPFAM" id="SSF48613">
    <property type="entry name" value="Heme oxygenase-like"/>
    <property type="match status" value="1"/>
</dbReference>
<evidence type="ECO:0000256" key="6">
    <source>
        <dbReference type="ARBA" id="ARBA00023004"/>
    </source>
</evidence>
<dbReference type="PANTHER" id="PTHR10720">
    <property type="entry name" value="HEME OXYGENASE"/>
    <property type="match status" value="1"/>
</dbReference>
<keyword evidence="11" id="KW-1185">Reference proteome</keyword>
<protein>
    <recommendedName>
        <fullName evidence="2">heme oxygenase (biliverdin-producing)</fullName>
        <ecNumber evidence="2">1.14.14.18</ecNumber>
    </recommendedName>
</protein>
<keyword evidence="9" id="KW-1133">Transmembrane helix</keyword>
<dbReference type="GO" id="GO:0020037">
    <property type="term" value="F:heme binding"/>
    <property type="evidence" value="ECO:0007669"/>
    <property type="project" value="TreeGrafter"/>
</dbReference>
<dbReference type="PRINTS" id="PR00088">
    <property type="entry name" value="HAEMOXYGNASE"/>
</dbReference>
<dbReference type="Pfam" id="PF01126">
    <property type="entry name" value="Heme_oxygenase"/>
    <property type="match status" value="1"/>
</dbReference>
<dbReference type="InterPro" id="IPR018207">
    <property type="entry name" value="Haem_oxygenase_CS"/>
</dbReference>
<evidence type="ECO:0000256" key="1">
    <source>
        <dbReference type="ARBA" id="ARBA00006134"/>
    </source>
</evidence>
<accession>A0A8H7Q9S5</accession>
<comment type="catalytic activity">
    <reaction evidence="7">
        <text>heme b + 3 reduced [NADPH--hemoprotein reductase] + 3 O2 = biliverdin IXalpha + CO + Fe(2+) + 3 oxidized [NADPH--hemoprotein reductase] + 3 H2O + H(+)</text>
        <dbReference type="Rhea" id="RHEA:21764"/>
        <dbReference type="Rhea" id="RHEA-COMP:11964"/>
        <dbReference type="Rhea" id="RHEA-COMP:11965"/>
        <dbReference type="ChEBI" id="CHEBI:15377"/>
        <dbReference type="ChEBI" id="CHEBI:15378"/>
        <dbReference type="ChEBI" id="CHEBI:15379"/>
        <dbReference type="ChEBI" id="CHEBI:17245"/>
        <dbReference type="ChEBI" id="CHEBI:29033"/>
        <dbReference type="ChEBI" id="CHEBI:57618"/>
        <dbReference type="ChEBI" id="CHEBI:57991"/>
        <dbReference type="ChEBI" id="CHEBI:58210"/>
        <dbReference type="ChEBI" id="CHEBI:60344"/>
        <dbReference type="EC" id="1.14.14.18"/>
    </reaction>
</comment>
<organism evidence="10 11">
    <name type="scientific">Umbelopsis vinacea</name>
    <dbReference type="NCBI Taxonomy" id="44442"/>
    <lineage>
        <taxon>Eukaryota</taxon>
        <taxon>Fungi</taxon>
        <taxon>Fungi incertae sedis</taxon>
        <taxon>Mucoromycota</taxon>
        <taxon>Mucoromycotina</taxon>
        <taxon>Umbelopsidomycetes</taxon>
        <taxon>Umbelopsidales</taxon>
        <taxon>Umbelopsidaceae</taxon>
        <taxon>Umbelopsis</taxon>
    </lineage>
</organism>
<gene>
    <name evidence="10" type="ORF">INT44_000599</name>
</gene>
<dbReference type="PANTHER" id="PTHR10720:SF0">
    <property type="entry name" value="HEME OXYGENASE"/>
    <property type="match status" value="1"/>
</dbReference>
<dbReference type="GO" id="GO:0006788">
    <property type="term" value="P:heme oxidation"/>
    <property type="evidence" value="ECO:0007669"/>
    <property type="project" value="InterPro"/>
</dbReference>
<name>A0A8H7Q9S5_9FUNG</name>
<keyword evidence="5" id="KW-0560">Oxidoreductase</keyword>